<evidence type="ECO:0000313" key="2">
    <source>
        <dbReference type="Proteomes" id="UP001596266"/>
    </source>
</evidence>
<evidence type="ECO:0000313" key="1">
    <source>
        <dbReference type="EMBL" id="MFC6396548.1"/>
    </source>
</evidence>
<dbReference type="Proteomes" id="UP001596266">
    <property type="component" value="Unassembled WGS sequence"/>
</dbReference>
<dbReference type="Pfam" id="PF03013">
    <property type="entry name" value="Pyr_excise"/>
    <property type="match status" value="1"/>
</dbReference>
<organism evidence="1 2">
    <name type="scientific">Luteococcus sanguinis</name>
    <dbReference type="NCBI Taxonomy" id="174038"/>
    <lineage>
        <taxon>Bacteria</taxon>
        <taxon>Bacillati</taxon>
        <taxon>Actinomycetota</taxon>
        <taxon>Actinomycetes</taxon>
        <taxon>Propionibacteriales</taxon>
        <taxon>Propionibacteriaceae</taxon>
        <taxon>Luteococcus</taxon>
    </lineage>
</organism>
<gene>
    <name evidence="1" type="ORF">ACFP57_06050</name>
</gene>
<dbReference type="InterPro" id="IPR004260">
    <property type="entry name" value="Pyr-dimer_DNA_glycosylase"/>
</dbReference>
<keyword evidence="2" id="KW-1185">Reference proteome</keyword>
<reference evidence="2" key="1">
    <citation type="journal article" date="2019" name="Int. J. Syst. Evol. Microbiol.">
        <title>The Global Catalogue of Microorganisms (GCM) 10K type strain sequencing project: providing services to taxonomists for standard genome sequencing and annotation.</title>
        <authorList>
            <consortium name="The Broad Institute Genomics Platform"/>
            <consortium name="The Broad Institute Genome Sequencing Center for Infectious Disease"/>
            <person name="Wu L."/>
            <person name="Ma J."/>
        </authorList>
    </citation>
    <scope>NUCLEOTIDE SEQUENCE [LARGE SCALE GENOMIC DNA]</scope>
    <source>
        <strain evidence="2">CGMCC 1.15277</strain>
    </source>
</reference>
<comment type="caution">
    <text evidence="1">The sequence shown here is derived from an EMBL/GenBank/DDBJ whole genome shotgun (WGS) entry which is preliminary data.</text>
</comment>
<sequence>MRLWSLHPQLLDRAALVAGWREGLLAQAVLLERTKGYRNHPQLDRFRAHPQPPQAVAAWLLALADEADARGYRFDRSRVFSEPILAPALEVTTGQLEFELEHLRAKVIVRQPDWRAKLPERDARPHPLFTSVPGGVEAWERAH</sequence>
<dbReference type="RefSeq" id="WP_343885562.1">
    <property type="nucleotide sequence ID" value="NZ_BAAAKI010000008.1"/>
</dbReference>
<accession>A0ABW1WZ85</accession>
<dbReference type="EMBL" id="JBHSUA010000011">
    <property type="protein sequence ID" value="MFC6396548.1"/>
    <property type="molecule type" value="Genomic_DNA"/>
</dbReference>
<proteinExistence type="predicted"/>
<name>A0ABW1WZ85_9ACTN</name>
<protein>
    <submittedName>
        <fullName evidence="1">Pyrimidine dimer DNA glycosylase/endonuclease V</fullName>
    </submittedName>
</protein>